<evidence type="ECO:0000256" key="5">
    <source>
        <dbReference type="ARBA" id="ARBA00023212"/>
    </source>
</evidence>
<dbReference type="GO" id="GO:0005929">
    <property type="term" value="C:cilium"/>
    <property type="evidence" value="ECO:0007669"/>
    <property type="project" value="UniProtKB-SubCell"/>
</dbReference>
<dbReference type="PROSITE" id="PS51336">
    <property type="entry name" value="DM10"/>
    <property type="match status" value="3"/>
</dbReference>
<sequence>MSSDPQLRLSMANQSNVPKEYVRALDPQLLPPRVGHNWNDQAFRFKQGKPQQLEAEFRGTRVFPATRNSTFPAPAPDMCRTAQQLVDALMSSSLNRNAATRKARAAADWRHVTLDDKVLRFYAFFSEPAPEAGAASFWHRRVVISFFPVDDTILIEEPRIINSGLDGGVFLKRQKVVADPRQREQFPGEEYVSLNFFNVGNSVRLNATDFFLYDCDDFTRDFLTALGIEVGAPVECPDDLFMSEYGRYQERLKSGKFGLLSQDSSADEVEHSVRFIRDGGKMLRFYAILDERDSVPAGMVRRLEVMLFVEDNSIAIVQRQSSPESCQGLYLSRCWLPKSGSVAKANELTFAHRVNGQREPDMGIPDAYYRDVDLDVGVTLNVFGRSVLLYDCDDYTREFFMERYGVSLRPPVDVSSYFQGDGRRTVLGTEAPTKSLLGDGVKSVVGKPVTAADAGDAGDADGGVAVSSANAAAAAKGTPTDTLRFRAVLARPANHDDEQRRFTVTYYTNSEEFMVYESAYPKAGINGGCMWKRRKVMKIPPKPGPRNAPKPPAVPGEVPHYTLSDLGEGKEVVINGLPLRLYRMDAHTATFYARCAGTLPEDTADGPAMVTDATGAMVTVDHLVSELRSHLHSRYGTGVASFMALDRDRDGIVSLPEFTMAMKAFQITEDRGAAAAIFAHIAPTRDTAYFTSVDLMKWIDAVGDEHRTAGSVRIASMPSGGREAELKEIERRALRSKVLRELKSRLDARCWKGADMFRLASTMPRAYRGRRADLYSFTNPDRDTVITPVQLRRCIEEILTGAPTAAEMACLLEFFFPSLPAEAYTQTRDNGTTYAVDLNEFQKRYYVMTKETMLPDDDAAAASSSSRRGTRE</sequence>
<organism evidence="9 10">
    <name type="scientific">Leishmania infantum</name>
    <dbReference type="NCBI Taxonomy" id="5671"/>
    <lineage>
        <taxon>Eukaryota</taxon>
        <taxon>Discoba</taxon>
        <taxon>Euglenozoa</taxon>
        <taxon>Kinetoplastea</taxon>
        <taxon>Metakinetoplastina</taxon>
        <taxon>Trypanosomatida</taxon>
        <taxon>Trypanosomatidae</taxon>
        <taxon>Leishmaniinae</taxon>
        <taxon>Leishmania</taxon>
    </lineage>
</organism>
<keyword evidence="3" id="KW-0963">Cytoplasm</keyword>
<dbReference type="PANTHER" id="PTHR12086">
    <property type="entry name" value="EF-HAND DOMAIN C-TERMINAL CONTAINING PROTEIN"/>
    <property type="match status" value="1"/>
</dbReference>
<evidence type="ECO:0000256" key="2">
    <source>
        <dbReference type="ARBA" id="ARBA00004245"/>
    </source>
</evidence>
<dbReference type="InterPro" id="IPR018247">
    <property type="entry name" value="EF_Hand_1_Ca_BS"/>
</dbReference>
<dbReference type="EMBL" id="LR812941">
    <property type="protein sequence ID" value="CAC9452243.1"/>
    <property type="molecule type" value="Genomic_DNA"/>
</dbReference>
<gene>
    <name evidence="9" type="ORF">LINF_080016100</name>
</gene>
<dbReference type="FunFam" id="2.30.29.170:FF:000004">
    <property type="entry name" value="EF-hand domain containing 2"/>
    <property type="match status" value="1"/>
</dbReference>
<dbReference type="OMA" id="MSEYGRY"/>
<evidence type="ECO:0000256" key="4">
    <source>
        <dbReference type="ARBA" id="ARBA00022737"/>
    </source>
</evidence>
<keyword evidence="5" id="KW-0206">Cytoskeleton</keyword>
<evidence type="ECO:0000256" key="3">
    <source>
        <dbReference type="ARBA" id="ARBA00022490"/>
    </source>
</evidence>
<dbReference type="SMART" id="SM00676">
    <property type="entry name" value="DM10"/>
    <property type="match status" value="3"/>
</dbReference>
<feature type="domain" description="DM10" evidence="8">
    <location>
        <begin position="279"/>
        <end position="404"/>
    </location>
</feature>
<evidence type="ECO:0000259" key="7">
    <source>
        <dbReference type="PROSITE" id="PS50222"/>
    </source>
</evidence>
<evidence type="ECO:0000313" key="10">
    <source>
        <dbReference type="Proteomes" id="UP000255414"/>
    </source>
</evidence>
<comment type="subcellular location">
    <subcellularLocation>
        <location evidence="1">Cell projection</location>
        <location evidence="1">Cilium</location>
    </subcellularLocation>
    <subcellularLocation>
        <location evidence="2">Cytoplasm</location>
        <location evidence="2">Cytoskeleton</location>
    </subcellularLocation>
</comment>
<feature type="domain" description="EF-hand" evidence="7">
    <location>
        <begin position="642"/>
        <end position="668"/>
    </location>
</feature>
<proteinExistence type="predicted"/>
<dbReference type="Gene3D" id="2.30.29.170">
    <property type="match status" value="3"/>
</dbReference>
<dbReference type="InterPro" id="IPR002048">
    <property type="entry name" value="EF_hand_dom"/>
</dbReference>
<dbReference type="GO" id="GO:0005509">
    <property type="term" value="F:calcium ion binding"/>
    <property type="evidence" value="ECO:0007669"/>
    <property type="project" value="InterPro"/>
</dbReference>
<dbReference type="InterPro" id="IPR040193">
    <property type="entry name" value="EFHC1/EFHC2/EFHB"/>
</dbReference>
<dbReference type="PROSITE" id="PS00018">
    <property type="entry name" value="EF_HAND_1"/>
    <property type="match status" value="1"/>
</dbReference>
<reference evidence="9" key="1">
    <citation type="submission" date="2020-06" db="EMBL/GenBank/DDBJ databases">
        <authorList>
            <person name="Gonzalez-de la Fuente S."/>
            <person name="Peiro-Pastor R."/>
            <person name="Rastrojo A."/>
            <person name="Moreno J."/>
            <person name="Carrasco-Ramiro F."/>
            <person name="Requena JM."/>
            <person name="Aguado B."/>
        </authorList>
    </citation>
    <scope>NUCLEOTIDE SEQUENCE</scope>
</reference>
<dbReference type="AlphaFoldDB" id="A0A6L0WJT8"/>
<evidence type="ECO:0000256" key="1">
    <source>
        <dbReference type="ARBA" id="ARBA00004138"/>
    </source>
</evidence>
<feature type="domain" description="DM10" evidence="8">
    <location>
        <begin position="479"/>
        <end position="596"/>
    </location>
</feature>
<dbReference type="Pfam" id="PF06565">
    <property type="entry name" value="DM10_dom"/>
    <property type="match status" value="3"/>
</dbReference>
<keyword evidence="6" id="KW-0966">Cell projection</keyword>
<evidence type="ECO:0000313" key="9">
    <source>
        <dbReference type="EMBL" id="CAC9452243.1"/>
    </source>
</evidence>
<keyword evidence="4" id="KW-0677">Repeat</keyword>
<accession>A0A6L0WJT8</accession>
<protein>
    <submittedName>
        <fullName evidence="9">Repeat_of_uncharacterized_function_(DUF1126)_-_pu tative</fullName>
    </submittedName>
</protein>
<feature type="domain" description="DM10" evidence="8">
    <location>
        <begin position="115"/>
        <end position="227"/>
    </location>
</feature>
<dbReference type="PROSITE" id="PS50222">
    <property type="entry name" value="EF_HAND_2"/>
    <property type="match status" value="1"/>
</dbReference>
<dbReference type="GO" id="GO:0005856">
    <property type="term" value="C:cytoskeleton"/>
    <property type="evidence" value="ECO:0007669"/>
    <property type="project" value="UniProtKB-SubCell"/>
</dbReference>
<dbReference type="PANTHER" id="PTHR12086:SF11">
    <property type="entry name" value="EF-HAND DOMAIN-CONTAINING FAMILY MEMBER C2"/>
    <property type="match status" value="1"/>
</dbReference>
<dbReference type="Proteomes" id="UP000255414">
    <property type="component" value="Chromosome 8"/>
</dbReference>
<dbReference type="InterPro" id="IPR006602">
    <property type="entry name" value="DM10_dom"/>
</dbReference>
<evidence type="ECO:0000256" key="6">
    <source>
        <dbReference type="ARBA" id="ARBA00023273"/>
    </source>
</evidence>
<evidence type="ECO:0000259" key="8">
    <source>
        <dbReference type="PROSITE" id="PS51336"/>
    </source>
</evidence>
<name>A0A6L0WJT8_LEIIN</name>